<evidence type="ECO:0000259" key="7">
    <source>
        <dbReference type="Pfam" id="PF00460"/>
    </source>
</evidence>
<dbReference type="NCBIfam" id="TIGR02492">
    <property type="entry name" value="flgK_ends"/>
    <property type="match status" value="1"/>
</dbReference>
<feature type="domain" description="Flagellar hook-associated protein FlgK helical" evidence="10">
    <location>
        <begin position="90"/>
        <end position="321"/>
    </location>
</feature>
<keyword evidence="11" id="KW-0966">Cell projection</keyword>
<dbReference type="Pfam" id="PF22638">
    <property type="entry name" value="FlgK_D1"/>
    <property type="match status" value="1"/>
</dbReference>
<keyword evidence="11" id="KW-0282">Flagellum</keyword>
<keyword evidence="11" id="KW-0969">Cilium</keyword>
<accession>A0A4V3D5M7</accession>
<reference evidence="11 12" key="1">
    <citation type="submission" date="2019-03" db="EMBL/GenBank/DDBJ databases">
        <title>Genomic Encyclopedia of Type Strains, Phase IV (KMG-IV): sequencing the most valuable type-strain genomes for metagenomic binning, comparative biology and taxonomic classification.</title>
        <authorList>
            <person name="Goeker M."/>
        </authorList>
    </citation>
    <scope>NUCLEOTIDE SEQUENCE [LARGE SCALE GENOMIC DNA]</scope>
    <source>
        <strain evidence="11 12">DSM 19605</strain>
    </source>
</reference>
<feature type="domain" description="Flagellar basal body rod protein N-terminal" evidence="7">
    <location>
        <begin position="3"/>
        <end position="32"/>
    </location>
</feature>
<dbReference type="PANTHER" id="PTHR30033:SF1">
    <property type="entry name" value="FLAGELLAR HOOK-ASSOCIATED PROTEIN 1"/>
    <property type="match status" value="1"/>
</dbReference>
<evidence type="ECO:0000313" key="11">
    <source>
        <dbReference type="EMBL" id="TDQ40607.1"/>
    </source>
</evidence>
<dbReference type="PANTHER" id="PTHR30033">
    <property type="entry name" value="FLAGELLAR HOOK-ASSOCIATED PROTEIN 1"/>
    <property type="match status" value="1"/>
</dbReference>
<dbReference type="PRINTS" id="PR01005">
    <property type="entry name" value="FLGHOOKAP1"/>
</dbReference>
<dbReference type="InterPro" id="IPR053927">
    <property type="entry name" value="FlgK_helical"/>
</dbReference>
<keyword evidence="5" id="KW-0964">Secreted</keyword>
<dbReference type="InterPro" id="IPR001444">
    <property type="entry name" value="Flag_bb_rod_N"/>
</dbReference>
<dbReference type="RefSeq" id="WP_133598910.1">
    <property type="nucleotide sequence ID" value="NZ_SNYL01000016.1"/>
</dbReference>
<evidence type="ECO:0000256" key="2">
    <source>
        <dbReference type="ARBA" id="ARBA00004613"/>
    </source>
</evidence>
<proteinExistence type="inferred from homology"/>
<dbReference type="EMBL" id="SNYL01000016">
    <property type="protein sequence ID" value="TDQ40607.1"/>
    <property type="molecule type" value="Genomic_DNA"/>
</dbReference>
<evidence type="ECO:0000256" key="3">
    <source>
        <dbReference type="ARBA" id="ARBA00009677"/>
    </source>
</evidence>
<evidence type="ECO:0000256" key="6">
    <source>
        <dbReference type="ARBA" id="ARBA00023143"/>
    </source>
</evidence>
<feature type="domain" description="Flagellar hook-associated protein 1 D2-like" evidence="9">
    <location>
        <begin position="340"/>
        <end position="429"/>
    </location>
</feature>
<dbReference type="GO" id="GO:0005198">
    <property type="term" value="F:structural molecule activity"/>
    <property type="evidence" value="ECO:0007669"/>
    <property type="project" value="InterPro"/>
</dbReference>
<dbReference type="Pfam" id="PF06429">
    <property type="entry name" value="Flg_bbr_C"/>
    <property type="match status" value="1"/>
</dbReference>
<keyword evidence="6" id="KW-0975">Bacterial flagellum</keyword>
<evidence type="ECO:0000256" key="1">
    <source>
        <dbReference type="ARBA" id="ARBA00004365"/>
    </source>
</evidence>
<dbReference type="SUPFAM" id="SSF64518">
    <property type="entry name" value="Phase 1 flagellin"/>
    <property type="match status" value="2"/>
</dbReference>
<keyword evidence="12" id="KW-1185">Reference proteome</keyword>
<dbReference type="OrthoDB" id="9802553at2"/>
<name>A0A4V3D5M7_9BURK</name>
<feature type="domain" description="Flagellar basal-body/hook protein C-terminal" evidence="8">
    <location>
        <begin position="629"/>
        <end position="667"/>
    </location>
</feature>
<dbReference type="GO" id="GO:0005576">
    <property type="term" value="C:extracellular region"/>
    <property type="evidence" value="ECO:0007669"/>
    <property type="project" value="UniProtKB-SubCell"/>
</dbReference>
<dbReference type="AlphaFoldDB" id="A0A4V3D5M7"/>
<dbReference type="GO" id="GO:0009424">
    <property type="term" value="C:bacterial-type flagellum hook"/>
    <property type="evidence" value="ECO:0007669"/>
    <property type="project" value="InterPro"/>
</dbReference>
<dbReference type="InterPro" id="IPR049119">
    <property type="entry name" value="FlgK_D2-like"/>
</dbReference>
<evidence type="ECO:0000256" key="5">
    <source>
        <dbReference type="ARBA" id="ARBA00022525"/>
    </source>
</evidence>
<gene>
    <name evidence="11" type="ORF">DFR43_11656</name>
</gene>
<evidence type="ECO:0000259" key="10">
    <source>
        <dbReference type="Pfam" id="PF22638"/>
    </source>
</evidence>
<dbReference type="Pfam" id="PF00460">
    <property type="entry name" value="Flg_bb_rod"/>
    <property type="match status" value="1"/>
</dbReference>
<comment type="subcellular location">
    <subcellularLocation>
        <location evidence="1">Bacterial flagellum</location>
    </subcellularLocation>
    <subcellularLocation>
        <location evidence="2">Secreted</location>
    </subcellularLocation>
</comment>
<evidence type="ECO:0000256" key="4">
    <source>
        <dbReference type="ARBA" id="ARBA00016244"/>
    </source>
</evidence>
<evidence type="ECO:0000313" key="12">
    <source>
        <dbReference type="Proteomes" id="UP000295510"/>
    </source>
</evidence>
<organism evidence="11 12">
    <name type="scientific">Tepidicella xavieri</name>
    <dbReference type="NCBI Taxonomy" id="360241"/>
    <lineage>
        <taxon>Bacteria</taxon>
        <taxon>Pseudomonadati</taxon>
        <taxon>Pseudomonadota</taxon>
        <taxon>Betaproteobacteria</taxon>
        <taxon>Burkholderiales</taxon>
        <taxon>Tepidicella</taxon>
    </lineage>
</organism>
<dbReference type="InterPro" id="IPR010930">
    <property type="entry name" value="Flg_bb/hook_C_dom"/>
</dbReference>
<comment type="caution">
    <text evidence="11">The sequence shown here is derived from an EMBL/GenBank/DDBJ whole genome shotgun (WGS) entry which is preliminary data.</text>
</comment>
<evidence type="ECO:0000259" key="8">
    <source>
        <dbReference type="Pfam" id="PF06429"/>
    </source>
</evidence>
<dbReference type="InterPro" id="IPR002371">
    <property type="entry name" value="FlgK"/>
</dbReference>
<comment type="similarity">
    <text evidence="3">Belongs to the flagella basal body rod proteins family.</text>
</comment>
<evidence type="ECO:0000259" key="9">
    <source>
        <dbReference type="Pfam" id="PF21158"/>
    </source>
</evidence>
<dbReference type="Proteomes" id="UP000295510">
    <property type="component" value="Unassembled WGS sequence"/>
</dbReference>
<protein>
    <recommendedName>
        <fullName evidence="4">Flagellar hook-associated protein 1</fullName>
    </recommendedName>
</protein>
<sequence length="670" mass="70388">MSFNVGVTALTTNQAALQVVGHNIANVNTPGYSRQRVSLEQVPGQMFGNGYFGKGVQVAAVERSFNQFLTREANLSAASAAAANTRYQRLQTLEQLFPMGEAGMGRQLNGFLNAWADVVASPTNQTARGVVLTRAAEFASRLNQTARQLEELRVTTRVQIEAGIDQANRLTASIASLNQRIVDAFATGRTPNDLLDQRDQLVAELNKIVQVNTLEADDRSLTVFVGSSVPVVLGNRSTPLVGSESINAAGRYTIGFGSAEAVINEGLLAGGQLKGALTFYNDDVADVRNQLGRMALSTIELFNRQHAAGLDLNGEPGRDFFNPVSFGTAVTRLTPTSTAALSVSVDPAADAPTRFKASDYAVQYVGADQVVIRRVSDGAYFDPGTGEFSATSPVTATFPAAPNNFLTFDGLRLTQSATGVAGDQFVLRPFASVAAQVSVALTSPSQLAVASPVLIEAGTGNADTLEVEALYRVPVALGGPLPQSDIAISFNAAGQFTVAATSPAAAVTVQSPAGNTLTPPGGPYAFTSGQEIILEVAGQAPLRLVLRGAPTDGDTFTIRSAAGTDMRQNAGNGQALLALRDLDALDGYTLSDGYIPVFAAVSSSIQVAKADSEFATRVADQAESARANQAGVNLDEEAARLLQFQQAYQAAAKYLQSIQSIFDTLLSTFR</sequence>
<dbReference type="Pfam" id="PF21158">
    <property type="entry name" value="flgK_1st_1"/>
    <property type="match status" value="1"/>
</dbReference>
<dbReference type="GO" id="GO:0044780">
    <property type="term" value="P:bacterial-type flagellum assembly"/>
    <property type="evidence" value="ECO:0007669"/>
    <property type="project" value="InterPro"/>
</dbReference>